<evidence type="ECO:0000313" key="3">
    <source>
        <dbReference type="EnsemblPlants" id="PAC:32976649.CDS.1"/>
    </source>
</evidence>
<gene>
    <name evidence="2" type="ORF">PHYPA_009073</name>
</gene>
<reference evidence="2 4" key="2">
    <citation type="journal article" date="2018" name="Plant J.">
        <title>The Physcomitrella patens chromosome-scale assembly reveals moss genome structure and evolution.</title>
        <authorList>
            <person name="Lang D."/>
            <person name="Ullrich K.K."/>
            <person name="Murat F."/>
            <person name="Fuchs J."/>
            <person name="Jenkins J."/>
            <person name="Haas F.B."/>
            <person name="Piednoel M."/>
            <person name="Gundlach H."/>
            <person name="Van Bel M."/>
            <person name="Meyberg R."/>
            <person name="Vives C."/>
            <person name="Morata J."/>
            <person name="Symeonidi A."/>
            <person name="Hiss M."/>
            <person name="Muchero W."/>
            <person name="Kamisugi Y."/>
            <person name="Saleh O."/>
            <person name="Blanc G."/>
            <person name="Decker E.L."/>
            <person name="van Gessel N."/>
            <person name="Grimwood J."/>
            <person name="Hayes R.D."/>
            <person name="Graham S.W."/>
            <person name="Gunter L.E."/>
            <person name="McDaniel S.F."/>
            <person name="Hoernstein S.N.W."/>
            <person name="Larsson A."/>
            <person name="Li F.W."/>
            <person name="Perroud P.F."/>
            <person name="Phillips J."/>
            <person name="Ranjan P."/>
            <person name="Rokshar D.S."/>
            <person name="Rothfels C.J."/>
            <person name="Schneider L."/>
            <person name="Shu S."/>
            <person name="Stevenson D.W."/>
            <person name="Thummler F."/>
            <person name="Tillich M."/>
            <person name="Villarreal Aguilar J.C."/>
            <person name="Widiez T."/>
            <person name="Wong G.K."/>
            <person name="Wymore A."/>
            <person name="Zhang Y."/>
            <person name="Zimmer A.D."/>
            <person name="Quatrano R.S."/>
            <person name="Mayer K.F.X."/>
            <person name="Goodstein D."/>
            <person name="Casacuberta J.M."/>
            <person name="Vandepoele K."/>
            <person name="Reski R."/>
            <person name="Cuming A.C."/>
            <person name="Tuskan G.A."/>
            <person name="Maumus F."/>
            <person name="Salse J."/>
            <person name="Schmutz J."/>
            <person name="Rensing S.A."/>
        </authorList>
    </citation>
    <scope>NUCLEOTIDE SEQUENCE [LARGE SCALE GENOMIC DNA]</scope>
    <source>
        <strain evidence="3 4">cv. Gransden 2004</strain>
    </source>
</reference>
<feature type="compositionally biased region" description="Basic and acidic residues" evidence="1">
    <location>
        <begin position="87"/>
        <end position="101"/>
    </location>
</feature>
<organism evidence="2">
    <name type="scientific">Physcomitrium patens</name>
    <name type="common">Spreading-leaved earth moss</name>
    <name type="synonym">Physcomitrella patens</name>
    <dbReference type="NCBI Taxonomy" id="3218"/>
    <lineage>
        <taxon>Eukaryota</taxon>
        <taxon>Viridiplantae</taxon>
        <taxon>Streptophyta</taxon>
        <taxon>Embryophyta</taxon>
        <taxon>Bryophyta</taxon>
        <taxon>Bryophytina</taxon>
        <taxon>Bryopsida</taxon>
        <taxon>Funariidae</taxon>
        <taxon>Funariales</taxon>
        <taxon>Funariaceae</taxon>
        <taxon>Physcomitrium</taxon>
    </lineage>
</organism>
<dbReference type="EMBL" id="ABEU02000006">
    <property type="protein sequence ID" value="PNR52698.1"/>
    <property type="molecule type" value="Genomic_DNA"/>
</dbReference>
<reference evidence="3" key="3">
    <citation type="submission" date="2020-12" db="UniProtKB">
        <authorList>
            <consortium name="EnsemblPlants"/>
        </authorList>
    </citation>
    <scope>IDENTIFICATION</scope>
</reference>
<feature type="compositionally biased region" description="Basic residues" evidence="1">
    <location>
        <begin position="102"/>
        <end position="113"/>
    </location>
</feature>
<evidence type="ECO:0000313" key="4">
    <source>
        <dbReference type="Proteomes" id="UP000006727"/>
    </source>
</evidence>
<keyword evidence="4" id="KW-1185">Reference proteome</keyword>
<name>A0A2K1KG00_PHYPA</name>
<accession>A0A2K1KG00</accession>
<dbReference type="EnsemblPlants" id="Pp3c6_17169V3.1">
    <property type="protein sequence ID" value="PAC:32976649.CDS.1"/>
    <property type="gene ID" value="Pp3c6_17169"/>
</dbReference>
<evidence type="ECO:0000256" key="1">
    <source>
        <dbReference type="SAM" id="MobiDB-lite"/>
    </source>
</evidence>
<sequence>MVLRFPSLRPRNAITVPTRSLCEDHLQARADSPIALHAHHIPTFDVNDLHFPNAAIQSLKRSTEMSTLPQSVAVAGERTSTSGVQNAEHRLSSSRMSFERRGRPRFAAKKKTPKALPEMP</sequence>
<proteinExistence type="predicted"/>
<dbReference type="Proteomes" id="UP000006727">
    <property type="component" value="Chromosome 6"/>
</dbReference>
<dbReference type="AlphaFoldDB" id="A0A2K1KG00"/>
<protein>
    <submittedName>
        <fullName evidence="2 3">Uncharacterized protein</fullName>
    </submittedName>
</protein>
<reference evidence="2 4" key="1">
    <citation type="journal article" date="2008" name="Science">
        <title>The Physcomitrella genome reveals evolutionary insights into the conquest of land by plants.</title>
        <authorList>
            <person name="Rensing S."/>
            <person name="Lang D."/>
            <person name="Zimmer A."/>
            <person name="Terry A."/>
            <person name="Salamov A."/>
            <person name="Shapiro H."/>
            <person name="Nishiyama T."/>
            <person name="Perroud P.-F."/>
            <person name="Lindquist E."/>
            <person name="Kamisugi Y."/>
            <person name="Tanahashi T."/>
            <person name="Sakakibara K."/>
            <person name="Fujita T."/>
            <person name="Oishi K."/>
            <person name="Shin-I T."/>
            <person name="Kuroki Y."/>
            <person name="Toyoda A."/>
            <person name="Suzuki Y."/>
            <person name="Hashimoto A."/>
            <person name="Yamaguchi K."/>
            <person name="Sugano A."/>
            <person name="Kohara Y."/>
            <person name="Fujiyama A."/>
            <person name="Anterola A."/>
            <person name="Aoki S."/>
            <person name="Ashton N."/>
            <person name="Barbazuk W.B."/>
            <person name="Barker E."/>
            <person name="Bennetzen J."/>
            <person name="Bezanilla M."/>
            <person name="Blankenship R."/>
            <person name="Cho S.H."/>
            <person name="Dutcher S."/>
            <person name="Estelle M."/>
            <person name="Fawcett J.A."/>
            <person name="Gundlach H."/>
            <person name="Hanada K."/>
            <person name="Heyl A."/>
            <person name="Hicks K.A."/>
            <person name="Hugh J."/>
            <person name="Lohr M."/>
            <person name="Mayer K."/>
            <person name="Melkozernov A."/>
            <person name="Murata T."/>
            <person name="Nelson D."/>
            <person name="Pils B."/>
            <person name="Prigge M."/>
            <person name="Reiss B."/>
            <person name="Renner T."/>
            <person name="Rombauts S."/>
            <person name="Rushton P."/>
            <person name="Sanderfoot A."/>
            <person name="Schween G."/>
            <person name="Shiu S.-H."/>
            <person name="Stueber K."/>
            <person name="Theodoulou F.L."/>
            <person name="Tu H."/>
            <person name="Van de Peer Y."/>
            <person name="Verrier P.J."/>
            <person name="Waters E."/>
            <person name="Wood A."/>
            <person name="Yang L."/>
            <person name="Cove D."/>
            <person name="Cuming A."/>
            <person name="Hasebe M."/>
            <person name="Lucas S."/>
            <person name="Mishler D.B."/>
            <person name="Reski R."/>
            <person name="Grigoriev I."/>
            <person name="Quatrano R.S."/>
            <person name="Boore J.L."/>
        </authorList>
    </citation>
    <scope>NUCLEOTIDE SEQUENCE [LARGE SCALE GENOMIC DNA]</scope>
    <source>
        <strain evidence="3 4">cv. Gransden 2004</strain>
    </source>
</reference>
<dbReference type="InParanoid" id="A0A2K1KG00"/>
<evidence type="ECO:0000313" key="2">
    <source>
        <dbReference type="EMBL" id="PNR52698.1"/>
    </source>
</evidence>
<dbReference type="Gramene" id="Pp3c6_17169V3.1">
    <property type="protein sequence ID" value="PAC:32976649.CDS.1"/>
    <property type="gene ID" value="Pp3c6_17169"/>
</dbReference>
<feature type="region of interest" description="Disordered" evidence="1">
    <location>
        <begin position="73"/>
        <end position="120"/>
    </location>
</feature>